<comment type="caution">
    <text evidence="2">The sequence shown here is derived from an EMBL/GenBank/DDBJ whole genome shotgun (WGS) entry which is preliminary data.</text>
</comment>
<dbReference type="Proteomes" id="UP000295807">
    <property type="component" value="Unassembled WGS sequence"/>
</dbReference>
<sequence>MRSKLRPLAIGLFTVLLAISGSPILLYFWGEGFPETKDKVFVIILLLLFFGLLGYIIWFTLLIRVDKSSERITFTYPFRCKRRTYHFNEVYGFRFRYLRGRIDYKAIQFKTLDGRKFIISDFETTNLREIEQFCFANYTLLAGKTFRQLDEAEKLEEINKSRQFDISQAKGVRFSLYITAFLMIVWAAALTYGMLTKPAASSAKEVVILVLMVFLCTFSVLRINKINKQLKSKAEYAGNEQS</sequence>
<reference evidence="2 3" key="1">
    <citation type="submission" date="2019-03" db="EMBL/GenBank/DDBJ databases">
        <title>Genomic Encyclopedia of Type Strains, Phase IV (KMG-IV): sequencing the most valuable type-strain genomes for metagenomic binning, comparative biology and taxonomic classification.</title>
        <authorList>
            <person name="Goeker M."/>
        </authorList>
    </citation>
    <scope>NUCLEOTIDE SEQUENCE [LARGE SCALE GENOMIC DNA]</scope>
    <source>
        <strain evidence="2 3">DSM 21100</strain>
    </source>
</reference>
<evidence type="ECO:0000313" key="2">
    <source>
        <dbReference type="EMBL" id="TCS87750.1"/>
    </source>
</evidence>
<dbReference type="EMBL" id="SMAD01000004">
    <property type="protein sequence ID" value="TCS87750.1"/>
    <property type="molecule type" value="Genomic_DNA"/>
</dbReference>
<protein>
    <submittedName>
        <fullName evidence="2">Uncharacterized protein</fullName>
    </submittedName>
</protein>
<name>A0A4R3KS10_9SPHI</name>
<feature type="transmembrane region" description="Helical" evidence="1">
    <location>
        <begin position="7"/>
        <end position="29"/>
    </location>
</feature>
<accession>A0A4R3KS10</accession>
<gene>
    <name evidence="2" type="ORF">EDD80_10497</name>
</gene>
<organism evidence="2 3">
    <name type="scientific">Anseongella ginsenosidimutans</name>
    <dbReference type="NCBI Taxonomy" id="496056"/>
    <lineage>
        <taxon>Bacteria</taxon>
        <taxon>Pseudomonadati</taxon>
        <taxon>Bacteroidota</taxon>
        <taxon>Sphingobacteriia</taxon>
        <taxon>Sphingobacteriales</taxon>
        <taxon>Sphingobacteriaceae</taxon>
        <taxon>Anseongella</taxon>
    </lineage>
</organism>
<keyword evidence="1" id="KW-0472">Membrane</keyword>
<keyword evidence="1" id="KW-0812">Transmembrane</keyword>
<keyword evidence="3" id="KW-1185">Reference proteome</keyword>
<evidence type="ECO:0000313" key="3">
    <source>
        <dbReference type="Proteomes" id="UP000295807"/>
    </source>
</evidence>
<feature type="transmembrane region" description="Helical" evidence="1">
    <location>
        <begin position="174"/>
        <end position="194"/>
    </location>
</feature>
<dbReference type="OrthoDB" id="893374at2"/>
<feature type="transmembrane region" description="Helical" evidence="1">
    <location>
        <begin position="206"/>
        <end position="223"/>
    </location>
</feature>
<dbReference type="AlphaFoldDB" id="A0A4R3KS10"/>
<proteinExistence type="predicted"/>
<evidence type="ECO:0000256" key="1">
    <source>
        <dbReference type="SAM" id="Phobius"/>
    </source>
</evidence>
<feature type="transmembrane region" description="Helical" evidence="1">
    <location>
        <begin position="41"/>
        <end position="63"/>
    </location>
</feature>
<keyword evidence="1" id="KW-1133">Transmembrane helix</keyword>
<dbReference type="RefSeq" id="WP_132128838.1">
    <property type="nucleotide sequence ID" value="NZ_CP042432.1"/>
</dbReference>